<dbReference type="GO" id="GO:0005737">
    <property type="term" value="C:cytoplasm"/>
    <property type="evidence" value="ECO:0007669"/>
    <property type="project" value="TreeGrafter"/>
</dbReference>
<proteinExistence type="inferred from homology"/>
<evidence type="ECO:0000256" key="2">
    <source>
        <dbReference type="ARBA" id="ARBA00023315"/>
    </source>
</evidence>
<dbReference type="EMBL" id="CP032627">
    <property type="protein sequence ID" value="AYG00071.1"/>
    <property type="molecule type" value="Genomic_DNA"/>
</dbReference>
<dbReference type="PROSITE" id="PS51186">
    <property type="entry name" value="GNAT"/>
    <property type="match status" value="1"/>
</dbReference>
<keyword evidence="6" id="KW-1185">Reference proteome</keyword>
<dbReference type="GO" id="GO:0008999">
    <property type="term" value="F:protein-N-terminal-alanine acetyltransferase activity"/>
    <property type="evidence" value="ECO:0007669"/>
    <property type="project" value="TreeGrafter"/>
</dbReference>
<evidence type="ECO:0000313" key="5">
    <source>
        <dbReference type="EMBL" id="AYG00071.1"/>
    </source>
</evidence>
<dbReference type="Pfam" id="PF13302">
    <property type="entry name" value="Acetyltransf_3"/>
    <property type="match status" value="1"/>
</dbReference>
<name>A0A387BNH2_9LACT</name>
<dbReference type="AlphaFoldDB" id="A0A387BNH2"/>
<evidence type="ECO:0000256" key="3">
    <source>
        <dbReference type="ARBA" id="ARBA00038502"/>
    </source>
</evidence>
<dbReference type="Proteomes" id="UP000269374">
    <property type="component" value="Chromosome"/>
</dbReference>
<evidence type="ECO:0000256" key="1">
    <source>
        <dbReference type="ARBA" id="ARBA00022679"/>
    </source>
</evidence>
<dbReference type="InterPro" id="IPR000182">
    <property type="entry name" value="GNAT_dom"/>
</dbReference>
<dbReference type="PANTHER" id="PTHR43792:SF8">
    <property type="entry name" value="[RIBOSOMAL PROTEIN US5]-ALANINE N-ACETYLTRANSFERASE"/>
    <property type="match status" value="1"/>
</dbReference>
<dbReference type="RefSeq" id="WP_120771459.1">
    <property type="nucleotide sequence ID" value="NZ_CP032627.1"/>
</dbReference>
<feature type="domain" description="N-acetyltransferase" evidence="4">
    <location>
        <begin position="19"/>
        <end position="178"/>
    </location>
</feature>
<reference evidence="5 6" key="1">
    <citation type="submission" date="2018-09" db="EMBL/GenBank/DDBJ databases">
        <title>Genome sequencing of strain 1JSPR-7.</title>
        <authorList>
            <person name="Heo J."/>
            <person name="Kim S.-J."/>
            <person name="Kwon S.-W."/>
        </authorList>
    </citation>
    <scope>NUCLEOTIDE SEQUENCE [LARGE SCALE GENOMIC DNA]</scope>
    <source>
        <strain evidence="5 6">1JSPR-7</strain>
    </source>
</reference>
<organism evidence="5 6">
    <name type="scientific">Lactococcus allomyrinae</name>
    <dbReference type="NCBI Taxonomy" id="2419773"/>
    <lineage>
        <taxon>Bacteria</taxon>
        <taxon>Bacillati</taxon>
        <taxon>Bacillota</taxon>
        <taxon>Bacilli</taxon>
        <taxon>Lactobacillales</taxon>
        <taxon>Streptococcaceae</taxon>
        <taxon>Lactococcus</taxon>
    </lineage>
</organism>
<evidence type="ECO:0000313" key="6">
    <source>
        <dbReference type="Proteomes" id="UP000269374"/>
    </source>
</evidence>
<dbReference type="InterPro" id="IPR016181">
    <property type="entry name" value="Acyl_CoA_acyltransferase"/>
</dbReference>
<comment type="similarity">
    <text evidence="3">Belongs to the acetyltransferase family. RimJ subfamily.</text>
</comment>
<dbReference type="OrthoDB" id="9798081at2"/>
<keyword evidence="1 5" id="KW-0808">Transferase</keyword>
<protein>
    <submittedName>
        <fullName evidence="5">N-acetyltransferase</fullName>
    </submittedName>
</protein>
<dbReference type="PANTHER" id="PTHR43792">
    <property type="entry name" value="GNAT FAMILY, PUTATIVE (AFU_ORTHOLOGUE AFUA_3G00765)-RELATED-RELATED"/>
    <property type="match status" value="1"/>
</dbReference>
<gene>
    <name evidence="5" type="ORF">D7I46_02585</name>
</gene>
<keyword evidence="2" id="KW-0012">Acyltransferase</keyword>
<dbReference type="Gene3D" id="3.40.630.30">
    <property type="match status" value="1"/>
</dbReference>
<dbReference type="KEGG" id="lact:D7I46_02585"/>
<dbReference type="SUPFAM" id="SSF55729">
    <property type="entry name" value="Acyl-CoA N-acyltransferases (Nat)"/>
    <property type="match status" value="1"/>
</dbReference>
<evidence type="ECO:0000259" key="4">
    <source>
        <dbReference type="PROSITE" id="PS51186"/>
    </source>
</evidence>
<sequence>MNDSKIILAEHETFETNRLILRKISLADAEDMFEFTSDPEVARYVTYPPHENLDITKDGIVNYFIPNRLENWGIVDKATNKVIGTIALWIKGDSGTFGWALNRNYWGKGLMPEAASVLRDFAFNTLKLNVIIADHYAVNQKSGRVMEKVGMHKIGRIWIYMKKEEKSVLADYWALTRAEYLDEVKDGNYKISEG</sequence>
<dbReference type="InterPro" id="IPR051531">
    <property type="entry name" value="N-acetyltransferase"/>
</dbReference>
<accession>A0A387BNH2</accession>